<name>A0A495JBJ8_9SPHI</name>
<accession>A0A495JBJ8</accession>
<organism evidence="2 3">
    <name type="scientific">Mucilaginibacter gracilis</name>
    <dbReference type="NCBI Taxonomy" id="423350"/>
    <lineage>
        <taxon>Bacteria</taxon>
        <taxon>Pseudomonadati</taxon>
        <taxon>Bacteroidota</taxon>
        <taxon>Sphingobacteriia</taxon>
        <taxon>Sphingobacteriales</taxon>
        <taxon>Sphingobacteriaceae</taxon>
        <taxon>Mucilaginibacter</taxon>
    </lineage>
</organism>
<keyword evidence="1" id="KW-0812">Transmembrane</keyword>
<evidence type="ECO:0008006" key="4">
    <source>
        <dbReference type="Google" id="ProtNLM"/>
    </source>
</evidence>
<evidence type="ECO:0000256" key="1">
    <source>
        <dbReference type="SAM" id="Phobius"/>
    </source>
</evidence>
<dbReference type="Proteomes" id="UP000268007">
    <property type="component" value="Unassembled WGS sequence"/>
</dbReference>
<reference evidence="2 3" key="1">
    <citation type="submission" date="2018-10" db="EMBL/GenBank/DDBJ databases">
        <title>Genomic Encyclopedia of Archaeal and Bacterial Type Strains, Phase II (KMG-II): from individual species to whole genera.</title>
        <authorList>
            <person name="Goeker M."/>
        </authorList>
    </citation>
    <scope>NUCLEOTIDE SEQUENCE [LARGE SCALE GENOMIC DNA]</scope>
    <source>
        <strain evidence="2 3">DSM 18602</strain>
    </source>
</reference>
<gene>
    <name evidence="2" type="ORF">BDD43_5710</name>
</gene>
<keyword evidence="1" id="KW-0472">Membrane</keyword>
<feature type="transmembrane region" description="Helical" evidence="1">
    <location>
        <begin position="64"/>
        <end position="85"/>
    </location>
</feature>
<keyword evidence="1" id="KW-1133">Transmembrane helix</keyword>
<evidence type="ECO:0000313" key="2">
    <source>
        <dbReference type="EMBL" id="RKR85439.1"/>
    </source>
</evidence>
<proteinExistence type="predicted"/>
<protein>
    <recommendedName>
        <fullName evidence="4">PH (Pleckstrin Homology) domain-containing protein</fullName>
    </recommendedName>
</protein>
<keyword evidence="3" id="KW-1185">Reference proteome</keyword>
<dbReference type="OrthoDB" id="199424at2"/>
<dbReference type="RefSeq" id="WP_147425759.1">
    <property type="nucleotide sequence ID" value="NZ_RBKU01000001.1"/>
</dbReference>
<dbReference type="EMBL" id="RBKU01000001">
    <property type="protein sequence ID" value="RKR85439.1"/>
    <property type="molecule type" value="Genomic_DNA"/>
</dbReference>
<evidence type="ECO:0000313" key="3">
    <source>
        <dbReference type="Proteomes" id="UP000268007"/>
    </source>
</evidence>
<comment type="caution">
    <text evidence="2">The sequence shown here is derived from an EMBL/GenBank/DDBJ whole genome shotgun (WGS) entry which is preliminary data.</text>
</comment>
<dbReference type="AlphaFoldDB" id="A0A495JBJ8"/>
<feature type="transmembrane region" description="Helical" evidence="1">
    <location>
        <begin position="31"/>
        <end position="52"/>
    </location>
</feature>
<sequence>MDANTGAQKQFKTELAYNESFLWIGRPKRGIVFTIGDMIFIPISIIWCYNILKALLDINKSPITFFIAPIFLTIGLYIGIGRLFWDRALRRNTLYGITATRIIIEEGIFSEDVSSYDINSIPKIEISERYDSWGTITLNTDTTWFGRNGIRLRGASKLPSLTLIENVREVYNLILKLKNN</sequence>